<dbReference type="PANTHER" id="PTHR20854:SF4">
    <property type="entry name" value="INOSITOL-1-MONOPHOSPHATASE-RELATED"/>
    <property type="match status" value="1"/>
</dbReference>
<evidence type="ECO:0000256" key="3">
    <source>
        <dbReference type="ARBA" id="ARBA00013085"/>
    </source>
</evidence>
<feature type="binding site" evidence="11">
    <location>
        <position position="69"/>
    </location>
    <ligand>
        <name>Mg(2+)</name>
        <dbReference type="ChEBI" id="CHEBI:18420"/>
        <label>1</label>
        <note>catalytic</note>
    </ligand>
</feature>
<dbReference type="FunFam" id="3.30.540.10:FF:000003">
    <property type="entry name" value="Inositol-1-monophosphatase"/>
    <property type="match status" value="1"/>
</dbReference>
<evidence type="ECO:0000256" key="10">
    <source>
        <dbReference type="ARBA" id="ARBA00053547"/>
    </source>
</evidence>
<comment type="catalytic activity">
    <reaction evidence="9">
        <text>L-histidinol phosphate + H2O = L-histidinol + phosphate</text>
        <dbReference type="Rhea" id="RHEA:14465"/>
        <dbReference type="ChEBI" id="CHEBI:15377"/>
        <dbReference type="ChEBI" id="CHEBI:43474"/>
        <dbReference type="ChEBI" id="CHEBI:57699"/>
        <dbReference type="ChEBI" id="CHEBI:57980"/>
        <dbReference type="EC" id="3.1.3.15"/>
    </reaction>
</comment>
<proteinExistence type="predicted"/>
<name>A0A839EDQ3_9MICO</name>
<organism evidence="12 13">
    <name type="scientific">Microcella alkalica</name>
    <dbReference type="NCBI Taxonomy" id="355930"/>
    <lineage>
        <taxon>Bacteria</taxon>
        <taxon>Bacillati</taxon>
        <taxon>Actinomycetota</taxon>
        <taxon>Actinomycetes</taxon>
        <taxon>Micrococcales</taxon>
        <taxon>Microbacteriaceae</taxon>
        <taxon>Microcella</taxon>
    </lineage>
</organism>
<dbReference type="Pfam" id="PF00459">
    <property type="entry name" value="Inositol_P"/>
    <property type="match status" value="1"/>
</dbReference>
<comment type="cofactor">
    <cofactor evidence="1 11">
        <name>Mg(2+)</name>
        <dbReference type="ChEBI" id="CHEBI:18420"/>
    </cofactor>
</comment>
<dbReference type="PROSITE" id="PS00629">
    <property type="entry name" value="IMP_1"/>
    <property type="match status" value="1"/>
</dbReference>
<feature type="binding site" evidence="11">
    <location>
        <position position="90"/>
    </location>
    <ligand>
        <name>Mg(2+)</name>
        <dbReference type="ChEBI" id="CHEBI:18420"/>
        <label>2</label>
    </ligand>
</feature>
<evidence type="ECO:0000256" key="9">
    <source>
        <dbReference type="ARBA" id="ARBA00049158"/>
    </source>
</evidence>
<dbReference type="GO" id="GO:0008934">
    <property type="term" value="F:inositol monophosphate 1-phosphatase activity"/>
    <property type="evidence" value="ECO:0007669"/>
    <property type="project" value="TreeGrafter"/>
</dbReference>
<dbReference type="Gene3D" id="3.40.190.80">
    <property type="match status" value="1"/>
</dbReference>
<keyword evidence="13" id="KW-1185">Reference proteome</keyword>
<gene>
    <name evidence="12" type="ORF">FHX53_001040</name>
</gene>
<comment type="pathway">
    <text evidence="2">Amino-acid biosynthesis; L-histidine biosynthesis; L-histidine from 5-phospho-alpha-D-ribose 1-diphosphate: step 8/9.</text>
</comment>
<evidence type="ECO:0000256" key="4">
    <source>
        <dbReference type="ARBA" id="ARBA00021697"/>
    </source>
</evidence>
<accession>A0A839EDQ3</accession>
<feature type="binding site" evidence="11">
    <location>
        <position position="88"/>
    </location>
    <ligand>
        <name>Mg(2+)</name>
        <dbReference type="ChEBI" id="CHEBI:18420"/>
        <label>1</label>
        <note>catalytic</note>
    </ligand>
</feature>
<dbReference type="GO" id="GO:0006020">
    <property type="term" value="P:inositol metabolic process"/>
    <property type="evidence" value="ECO:0007669"/>
    <property type="project" value="TreeGrafter"/>
</dbReference>
<evidence type="ECO:0000256" key="2">
    <source>
        <dbReference type="ARBA" id="ARBA00004970"/>
    </source>
</evidence>
<evidence type="ECO:0000256" key="11">
    <source>
        <dbReference type="PIRSR" id="PIRSR600760-2"/>
    </source>
</evidence>
<dbReference type="SUPFAM" id="SSF56655">
    <property type="entry name" value="Carbohydrate phosphatase"/>
    <property type="match status" value="1"/>
</dbReference>
<dbReference type="RefSeq" id="WP_182490296.1">
    <property type="nucleotide sequence ID" value="NZ_BAAAOV010000014.1"/>
</dbReference>
<keyword evidence="6 12" id="KW-0378">Hydrolase</keyword>
<keyword evidence="5 11" id="KW-0479">Metal-binding</keyword>
<evidence type="ECO:0000256" key="1">
    <source>
        <dbReference type="ARBA" id="ARBA00001946"/>
    </source>
</evidence>
<dbReference type="PANTHER" id="PTHR20854">
    <property type="entry name" value="INOSITOL MONOPHOSPHATASE"/>
    <property type="match status" value="1"/>
</dbReference>
<evidence type="ECO:0000256" key="7">
    <source>
        <dbReference type="ARBA" id="ARBA00022842"/>
    </source>
</evidence>
<dbReference type="Proteomes" id="UP000585905">
    <property type="component" value="Unassembled WGS sequence"/>
</dbReference>
<feature type="binding site" evidence="11">
    <location>
        <position position="222"/>
    </location>
    <ligand>
        <name>Mg(2+)</name>
        <dbReference type="ChEBI" id="CHEBI:18420"/>
        <label>1</label>
        <note>catalytic</note>
    </ligand>
</feature>
<evidence type="ECO:0000313" key="12">
    <source>
        <dbReference type="EMBL" id="MBA8847455.1"/>
    </source>
</evidence>
<evidence type="ECO:0000256" key="5">
    <source>
        <dbReference type="ARBA" id="ARBA00022723"/>
    </source>
</evidence>
<dbReference type="GO" id="GO:0007165">
    <property type="term" value="P:signal transduction"/>
    <property type="evidence" value="ECO:0007669"/>
    <property type="project" value="TreeGrafter"/>
</dbReference>
<dbReference type="EMBL" id="JACGWX010000002">
    <property type="protein sequence ID" value="MBA8847455.1"/>
    <property type="molecule type" value="Genomic_DNA"/>
</dbReference>
<reference evidence="12 13" key="1">
    <citation type="submission" date="2020-07" db="EMBL/GenBank/DDBJ databases">
        <title>Sequencing the genomes of 1000 actinobacteria strains.</title>
        <authorList>
            <person name="Klenk H.-P."/>
        </authorList>
    </citation>
    <scope>NUCLEOTIDE SEQUENCE [LARGE SCALE GENOMIC DNA]</scope>
    <source>
        <strain evidence="12 13">DSM 19663</strain>
    </source>
</reference>
<evidence type="ECO:0000256" key="8">
    <source>
        <dbReference type="ARBA" id="ARBA00033209"/>
    </source>
</evidence>
<comment type="function">
    <text evidence="10">Catalyzes the dephosphorylation of histidinol-phosphate to histidinol, the direct precursor of histidine.</text>
</comment>
<dbReference type="AlphaFoldDB" id="A0A839EDQ3"/>
<comment type="caution">
    <text evidence="12">The sequence shown here is derived from an EMBL/GenBank/DDBJ whole genome shotgun (WGS) entry which is preliminary data.</text>
</comment>
<dbReference type="Gene3D" id="3.30.540.10">
    <property type="entry name" value="Fructose-1,6-Bisphosphatase, subunit A, domain 1"/>
    <property type="match status" value="1"/>
</dbReference>
<evidence type="ECO:0000313" key="13">
    <source>
        <dbReference type="Proteomes" id="UP000585905"/>
    </source>
</evidence>
<keyword evidence="7 11" id="KW-0460">Magnesium</keyword>
<dbReference type="InterPro" id="IPR000760">
    <property type="entry name" value="Inositol_monophosphatase-like"/>
</dbReference>
<dbReference type="GO" id="GO:0046872">
    <property type="term" value="F:metal ion binding"/>
    <property type="evidence" value="ECO:0007669"/>
    <property type="project" value="UniProtKB-KW"/>
</dbReference>
<protein>
    <recommendedName>
        <fullName evidence="4">Histidinol-phosphatase</fullName>
        <ecNumber evidence="3">3.1.3.15</ecNumber>
    </recommendedName>
    <alternativeName>
        <fullName evidence="8">Histidinol-phosphate phosphatase</fullName>
    </alternativeName>
</protein>
<sequence length="291" mass="30829">MTDLAADLALALELAVRADSVSFDRFRAVDLEVTTKPDRTPVTDADRAVERVIRDGLAAARPNDGILGEEYGAATGTGDGAHRQWIIDPIDGTANFLRGMPIWGTLIALAIDGEPLVGVVSSPALERRWWAARGLGAFVLRTGPAPETDARPLRVSGVRDLADASISYNSLPGWDDEGRLDDLLALTRAAWRSRAIGDMWSYMLVAEGVIDVAGEFDLQPYDMAALQPIIEEAGGRFSSVDGETGPWHGSALATNGHLHDAVLALVARAAPPCALGAGSRTAPDSASDHED</sequence>
<feature type="binding site" evidence="11">
    <location>
        <position position="91"/>
    </location>
    <ligand>
        <name>Mg(2+)</name>
        <dbReference type="ChEBI" id="CHEBI:18420"/>
        <label>1</label>
        <note>catalytic</note>
    </ligand>
</feature>
<evidence type="ECO:0000256" key="6">
    <source>
        <dbReference type="ARBA" id="ARBA00022801"/>
    </source>
</evidence>
<dbReference type="EC" id="3.1.3.15" evidence="3"/>
<dbReference type="InterPro" id="IPR020583">
    <property type="entry name" value="Inositol_monoP_metal-BS"/>
</dbReference>
<dbReference type="PRINTS" id="PR00377">
    <property type="entry name" value="IMPHPHTASES"/>
</dbReference>
<dbReference type="GO" id="GO:0004401">
    <property type="term" value="F:histidinol-phosphatase activity"/>
    <property type="evidence" value="ECO:0007669"/>
    <property type="project" value="UniProtKB-EC"/>
</dbReference>